<proteinExistence type="inferred from homology"/>
<dbReference type="GO" id="GO:0030964">
    <property type="term" value="C:NADH dehydrogenase complex"/>
    <property type="evidence" value="ECO:0007669"/>
    <property type="project" value="TreeGrafter"/>
</dbReference>
<dbReference type="AlphaFoldDB" id="A0A1M4TYC7"/>
<evidence type="ECO:0000256" key="12">
    <source>
        <dbReference type="SAM" id="Phobius"/>
    </source>
</evidence>
<protein>
    <recommendedName>
        <fullName evidence="11">NADH-quinone oxidoreductase subunit</fullName>
        <ecNumber evidence="11">7.1.1.-</ecNumber>
    </recommendedName>
</protein>
<dbReference type="EMBL" id="FQUU01000002">
    <property type="protein sequence ID" value="SHE49492.1"/>
    <property type="molecule type" value="Genomic_DNA"/>
</dbReference>
<keyword evidence="3" id="KW-0813">Transport</keyword>
<reference evidence="13 14" key="1">
    <citation type="submission" date="2016-11" db="EMBL/GenBank/DDBJ databases">
        <authorList>
            <person name="Jaros S."/>
            <person name="Januszkiewicz K."/>
            <person name="Wedrychowicz H."/>
        </authorList>
    </citation>
    <scope>NUCLEOTIDE SEQUENCE [LARGE SCALE GENOMIC DNA]</scope>
    <source>
        <strain evidence="13 14">DSM 18119</strain>
    </source>
</reference>
<comment type="catalytic activity">
    <reaction evidence="11">
        <text>a quinone + NADH + 5 H(+)(in) = a quinol + NAD(+) + 4 H(+)(out)</text>
        <dbReference type="Rhea" id="RHEA:57888"/>
        <dbReference type="ChEBI" id="CHEBI:15378"/>
        <dbReference type="ChEBI" id="CHEBI:24646"/>
        <dbReference type="ChEBI" id="CHEBI:57540"/>
        <dbReference type="ChEBI" id="CHEBI:57945"/>
        <dbReference type="ChEBI" id="CHEBI:132124"/>
    </reaction>
</comment>
<feature type="transmembrane region" description="Helical" evidence="12">
    <location>
        <begin position="6"/>
        <end position="27"/>
    </location>
</feature>
<keyword evidence="7" id="KW-1278">Translocase</keyword>
<name>A0A1M4TYC7_9BACT</name>
<evidence type="ECO:0000256" key="6">
    <source>
        <dbReference type="ARBA" id="ARBA00022719"/>
    </source>
</evidence>
<keyword evidence="4" id="KW-1003">Cell membrane</keyword>
<dbReference type="GO" id="GO:0008137">
    <property type="term" value="F:NADH dehydrogenase (ubiquinone) activity"/>
    <property type="evidence" value="ECO:0007669"/>
    <property type="project" value="InterPro"/>
</dbReference>
<feature type="transmembrane region" description="Helical" evidence="12">
    <location>
        <begin position="85"/>
        <end position="107"/>
    </location>
</feature>
<evidence type="ECO:0000256" key="9">
    <source>
        <dbReference type="ARBA" id="ARBA00023027"/>
    </source>
</evidence>
<evidence type="ECO:0000256" key="11">
    <source>
        <dbReference type="RuleBase" id="RU003639"/>
    </source>
</evidence>
<evidence type="ECO:0000256" key="3">
    <source>
        <dbReference type="ARBA" id="ARBA00022448"/>
    </source>
</evidence>
<gene>
    <name evidence="13" type="ORF">SAMN02745131_00459</name>
</gene>
<dbReference type="InterPro" id="IPR038430">
    <property type="entry name" value="NDAH_ubi_oxred_su3_sf"/>
</dbReference>
<evidence type="ECO:0000256" key="2">
    <source>
        <dbReference type="ARBA" id="ARBA00008472"/>
    </source>
</evidence>
<dbReference type="OrthoDB" id="9791970at2"/>
<dbReference type="GO" id="GO:0005886">
    <property type="term" value="C:plasma membrane"/>
    <property type="evidence" value="ECO:0007669"/>
    <property type="project" value="UniProtKB-SubCell"/>
</dbReference>
<dbReference type="EC" id="7.1.1.-" evidence="11"/>
<dbReference type="InterPro" id="IPR000440">
    <property type="entry name" value="NADH_UbQ/plastoQ_OxRdtase_su3"/>
</dbReference>
<evidence type="ECO:0000313" key="13">
    <source>
        <dbReference type="EMBL" id="SHE49492.1"/>
    </source>
</evidence>
<keyword evidence="10 12" id="KW-0472">Membrane</keyword>
<organism evidence="13 14">
    <name type="scientific">Flavisolibacter ginsengisoli DSM 18119</name>
    <dbReference type="NCBI Taxonomy" id="1121884"/>
    <lineage>
        <taxon>Bacteria</taxon>
        <taxon>Pseudomonadati</taxon>
        <taxon>Bacteroidota</taxon>
        <taxon>Chitinophagia</taxon>
        <taxon>Chitinophagales</taxon>
        <taxon>Chitinophagaceae</taxon>
        <taxon>Flavisolibacter</taxon>
    </lineage>
</organism>
<evidence type="ECO:0000313" key="14">
    <source>
        <dbReference type="Proteomes" id="UP000184048"/>
    </source>
</evidence>
<sequence>MGPISLIALTLAALLFSAGGILVGKLFNKGSKNLQKGEAYECGIPTKTSPWHQFNVGYYLFALLFLIFDVELVFLYPWAVVVKKVGVTALVEIMVFIFILFMGFLYAHKKGALKWM</sequence>
<comment type="similarity">
    <text evidence="2 11">Belongs to the complex I subunit 3 family.</text>
</comment>
<dbReference type="Proteomes" id="UP000184048">
    <property type="component" value="Unassembled WGS sequence"/>
</dbReference>
<comment type="function">
    <text evidence="11">NDH-1 shuttles electrons from NADH, via FMN and iron-sulfur (Fe-S) centers, to quinones in the respiratory chain.</text>
</comment>
<evidence type="ECO:0000256" key="4">
    <source>
        <dbReference type="ARBA" id="ARBA00022475"/>
    </source>
</evidence>
<feature type="transmembrane region" description="Helical" evidence="12">
    <location>
        <begin position="56"/>
        <end position="79"/>
    </location>
</feature>
<accession>A0A1M4TYC7</accession>
<dbReference type="Pfam" id="PF00507">
    <property type="entry name" value="Oxidored_q4"/>
    <property type="match status" value="1"/>
</dbReference>
<evidence type="ECO:0000256" key="1">
    <source>
        <dbReference type="ARBA" id="ARBA00004370"/>
    </source>
</evidence>
<keyword evidence="6 11" id="KW-0874">Quinone</keyword>
<keyword evidence="8 12" id="KW-1133">Transmembrane helix</keyword>
<dbReference type="PANTHER" id="PTHR11058:SF22">
    <property type="entry name" value="NADH-QUINONE OXIDOREDUCTASE SUBUNIT A"/>
    <property type="match status" value="1"/>
</dbReference>
<keyword evidence="14" id="KW-1185">Reference proteome</keyword>
<keyword evidence="5 11" id="KW-0812">Transmembrane</keyword>
<evidence type="ECO:0000256" key="5">
    <source>
        <dbReference type="ARBA" id="ARBA00022692"/>
    </source>
</evidence>
<comment type="subcellular location">
    <subcellularLocation>
        <location evidence="11">Cell membrane</location>
        <topology evidence="11">Multi-pass membrane protein</topology>
    </subcellularLocation>
    <subcellularLocation>
        <location evidence="1">Membrane</location>
    </subcellularLocation>
</comment>
<dbReference type="PANTHER" id="PTHR11058">
    <property type="entry name" value="NADH-UBIQUINONE OXIDOREDUCTASE CHAIN 3"/>
    <property type="match status" value="1"/>
</dbReference>
<dbReference type="Gene3D" id="1.20.58.1610">
    <property type="entry name" value="NADH:ubiquinone/plastoquinone oxidoreductase, chain 3"/>
    <property type="match status" value="1"/>
</dbReference>
<keyword evidence="9 11" id="KW-0520">NAD</keyword>
<dbReference type="RefSeq" id="WP_072833637.1">
    <property type="nucleotide sequence ID" value="NZ_FQUU01000002.1"/>
</dbReference>
<dbReference type="GO" id="GO:0048038">
    <property type="term" value="F:quinone binding"/>
    <property type="evidence" value="ECO:0007669"/>
    <property type="project" value="UniProtKB-KW"/>
</dbReference>
<evidence type="ECO:0000256" key="8">
    <source>
        <dbReference type="ARBA" id="ARBA00022989"/>
    </source>
</evidence>
<evidence type="ECO:0000256" key="7">
    <source>
        <dbReference type="ARBA" id="ARBA00022967"/>
    </source>
</evidence>
<evidence type="ECO:0000256" key="10">
    <source>
        <dbReference type="ARBA" id="ARBA00023136"/>
    </source>
</evidence>
<dbReference type="STRING" id="1121884.SAMN02745131_00459"/>